<comment type="caution">
    <text evidence="2">The sequence shown here is derived from an EMBL/GenBank/DDBJ whole genome shotgun (WGS) entry which is preliminary data.</text>
</comment>
<name>A0ABP3SAT7_9CAUL</name>
<evidence type="ECO:0000313" key="3">
    <source>
        <dbReference type="Proteomes" id="UP001501352"/>
    </source>
</evidence>
<dbReference type="Proteomes" id="UP001501352">
    <property type="component" value="Unassembled WGS sequence"/>
</dbReference>
<evidence type="ECO:0000256" key="1">
    <source>
        <dbReference type="SAM" id="Phobius"/>
    </source>
</evidence>
<keyword evidence="1" id="KW-0812">Transmembrane</keyword>
<proteinExistence type="predicted"/>
<keyword evidence="3" id="KW-1185">Reference proteome</keyword>
<feature type="transmembrane region" description="Helical" evidence="1">
    <location>
        <begin position="25"/>
        <end position="43"/>
    </location>
</feature>
<evidence type="ECO:0000313" key="2">
    <source>
        <dbReference type="EMBL" id="GAA0628407.1"/>
    </source>
</evidence>
<sequence>MYGALLLAIVVNSAGSSQGWWPASIWAVLPMLAAGLGAGWLMGSKVKGTAA</sequence>
<protein>
    <submittedName>
        <fullName evidence="2">Uncharacterized protein</fullName>
    </submittedName>
</protein>
<gene>
    <name evidence="2" type="ORF">GCM10009422_27110</name>
</gene>
<organism evidence="2 3">
    <name type="scientific">Brevundimonas kwangchunensis</name>
    <dbReference type="NCBI Taxonomy" id="322163"/>
    <lineage>
        <taxon>Bacteria</taxon>
        <taxon>Pseudomonadati</taxon>
        <taxon>Pseudomonadota</taxon>
        <taxon>Alphaproteobacteria</taxon>
        <taxon>Caulobacterales</taxon>
        <taxon>Caulobacteraceae</taxon>
        <taxon>Brevundimonas</taxon>
    </lineage>
</organism>
<reference evidence="3" key="1">
    <citation type="journal article" date="2019" name="Int. J. Syst. Evol. Microbiol.">
        <title>The Global Catalogue of Microorganisms (GCM) 10K type strain sequencing project: providing services to taxonomists for standard genome sequencing and annotation.</title>
        <authorList>
            <consortium name="The Broad Institute Genomics Platform"/>
            <consortium name="The Broad Institute Genome Sequencing Center for Infectious Disease"/>
            <person name="Wu L."/>
            <person name="Ma J."/>
        </authorList>
    </citation>
    <scope>NUCLEOTIDE SEQUENCE [LARGE SCALE GENOMIC DNA]</scope>
    <source>
        <strain evidence="3">JCM 12928</strain>
    </source>
</reference>
<dbReference type="EMBL" id="BAAAGA010000007">
    <property type="protein sequence ID" value="GAA0628407.1"/>
    <property type="molecule type" value="Genomic_DNA"/>
</dbReference>
<accession>A0ABP3SAT7</accession>
<keyword evidence="1" id="KW-0472">Membrane</keyword>
<keyword evidence="1" id="KW-1133">Transmembrane helix</keyword>